<protein>
    <submittedName>
        <fullName evidence="2">Uncharacterized protein</fullName>
    </submittedName>
</protein>
<feature type="region of interest" description="Disordered" evidence="1">
    <location>
        <begin position="72"/>
        <end position="96"/>
    </location>
</feature>
<name>A0ABX9YX47_9BURK</name>
<proteinExistence type="predicted"/>
<organism evidence="2 3">
    <name type="scientific">Burkholderia stagnalis</name>
    <dbReference type="NCBI Taxonomy" id="1503054"/>
    <lineage>
        <taxon>Bacteria</taxon>
        <taxon>Pseudomonadati</taxon>
        <taxon>Pseudomonadota</taxon>
        <taxon>Betaproteobacteria</taxon>
        <taxon>Burkholderiales</taxon>
        <taxon>Burkholderiaceae</taxon>
        <taxon>Burkholderia</taxon>
        <taxon>Burkholderia cepacia complex</taxon>
    </lineage>
</organism>
<evidence type="ECO:0000256" key="1">
    <source>
        <dbReference type="SAM" id="MobiDB-lite"/>
    </source>
</evidence>
<keyword evidence="3" id="KW-1185">Reference proteome</keyword>
<reference evidence="2 3" key="1">
    <citation type="submission" date="2018-08" db="EMBL/GenBank/DDBJ databases">
        <title>Comparative analysis of Burkholderia isolates from Puerto Rico.</title>
        <authorList>
            <person name="Hall C."/>
            <person name="Sahl J."/>
            <person name="Wagner D."/>
        </authorList>
    </citation>
    <scope>NUCLEOTIDE SEQUENCE [LARGE SCALE GENOMIC DNA]</scope>
    <source>
        <strain evidence="2 3">Bp8966</strain>
    </source>
</reference>
<dbReference type="EMBL" id="QTPM01000001">
    <property type="protein sequence ID" value="RQY99806.1"/>
    <property type="molecule type" value="Genomic_DNA"/>
</dbReference>
<dbReference type="RefSeq" id="WP_059563547.1">
    <property type="nucleotide sequence ID" value="NZ_LOUZ01000055.1"/>
</dbReference>
<gene>
    <name evidence="2" type="ORF">DF017_01115</name>
</gene>
<evidence type="ECO:0000313" key="2">
    <source>
        <dbReference type="EMBL" id="RQY99806.1"/>
    </source>
</evidence>
<sequence length="96" mass="10221">MTTTIKAVPGFAQVATGSDIQVEAGPPTRYLVSNIQPYPNSDLIEGNTYNISDPSNHGIVVQLIHPPGGAMRTATFEQETEQSDSSGDDVAHEEHA</sequence>
<comment type="caution">
    <text evidence="2">The sequence shown here is derived from an EMBL/GenBank/DDBJ whole genome shotgun (WGS) entry which is preliminary data.</text>
</comment>
<evidence type="ECO:0000313" key="3">
    <source>
        <dbReference type="Proteomes" id="UP000281098"/>
    </source>
</evidence>
<dbReference type="Proteomes" id="UP000281098">
    <property type="component" value="Unassembled WGS sequence"/>
</dbReference>
<accession>A0ABX9YX47</accession>